<dbReference type="InterPro" id="IPR018060">
    <property type="entry name" value="HTH_AraC"/>
</dbReference>
<keyword evidence="6" id="KW-1185">Reference proteome</keyword>
<proteinExistence type="predicted"/>
<accession>A0ABT3IPM5</accession>
<dbReference type="Gene3D" id="1.10.10.60">
    <property type="entry name" value="Homeodomain-like"/>
    <property type="match status" value="1"/>
</dbReference>
<keyword evidence="1" id="KW-0805">Transcription regulation</keyword>
<evidence type="ECO:0000256" key="2">
    <source>
        <dbReference type="ARBA" id="ARBA00023125"/>
    </source>
</evidence>
<organism evidence="5 6">
    <name type="scientific">Chitinophaga nivalis</name>
    <dbReference type="NCBI Taxonomy" id="2991709"/>
    <lineage>
        <taxon>Bacteria</taxon>
        <taxon>Pseudomonadati</taxon>
        <taxon>Bacteroidota</taxon>
        <taxon>Chitinophagia</taxon>
        <taxon>Chitinophagales</taxon>
        <taxon>Chitinophagaceae</taxon>
        <taxon>Chitinophaga</taxon>
    </lineage>
</organism>
<dbReference type="PANTHER" id="PTHR43280:SF2">
    <property type="entry name" value="HTH-TYPE TRANSCRIPTIONAL REGULATOR EXSA"/>
    <property type="match status" value="1"/>
</dbReference>
<evidence type="ECO:0000259" key="4">
    <source>
        <dbReference type="PROSITE" id="PS01124"/>
    </source>
</evidence>
<dbReference type="SUPFAM" id="SSF46689">
    <property type="entry name" value="Homeodomain-like"/>
    <property type="match status" value="1"/>
</dbReference>
<evidence type="ECO:0000313" key="5">
    <source>
        <dbReference type="EMBL" id="MCW3485917.1"/>
    </source>
</evidence>
<dbReference type="EMBL" id="JAPDNS010000002">
    <property type="protein sequence ID" value="MCW3485917.1"/>
    <property type="molecule type" value="Genomic_DNA"/>
</dbReference>
<comment type="caution">
    <text evidence="5">The sequence shown here is derived from an EMBL/GenBank/DDBJ whole genome shotgun (WGS) entry which is preliminary data.</text>
</comment>
<evidence type="ECO:0000256" key="1">
    <source>
        <dbReference type="ARBA" id="ARBA00023015"/>
    </source>
</evidence>
<name>A0ABT3IPM5_9BACT</name>
<dbReference type="PROSITE" id="PS01124">
    <property type="entry name" value="HTH_ARAC_FAMILY_2"/>
    <property type="match status" value="1"/>
</dbReference>
<reference evidence="5 6" key="1">
    <citation type="submission" date="2022-10" db="EMBL/GenBank/DDBJ databases">
        <title>Chitinophaga nivalis PC15 sp. nov., isolated from Pyeongchang county, South Korea.</title>
        <authorList>
            <person name="Trinh H.N."/>
        </authorList>
    </citation>
    <scope>NUCLEOTIDE SEQUENCE [LARGE SCALE GENOMIC DNA]</scope>
    <source>
        <strain evidence="5 6">PC14</strain>
    </source>
</reference>
<dbReference type="Pfam" id="PF20240">
    <property type="entry name" value="DUF6597"/>
    <property type="match status" value="1"/>
</dbReference>
<gene>
    <name evidence="5" type="ORF">OL497_18580</name>
</gene>
<dbReference type="InterPro" id="IPR009057">
    <property type="entry name" value="Homeodomain-like_sf"/>
</dbReference>
<evidence type="ECO:0000313" key="6">
    <source>
        <dbReference type="Proteomes" id="UP001207742"/>
    </source>
</evidence>
<protein>
    <submittedName>
        <fullName evidence="5">AraC family transcriptional regulator</fullName>
    </submittedName>
</protein>
<dbReference type="RefSeq" id="WP_264732734.1">
    <property type="nucleotide sequence ID" value="NZ_JAPDNR010000001.1"/>
</dbReference>
<dbReference type="PANTHER" id="PTHR43280">
    <property type="entry name" value="ARAC-FAMILY TRANSCRIPTIONAL REGULATOR"/>
    <property type="match status" value="1"/>
</dbReference>
<dbReference type="SMART" id="SM00342">
    <property type="entry name" value="HTH_ARAC"/>
    <property type="match status" value="1"/>
</dbReference>
<dbReference type="Proteomes" id="UP001207742">
    <property type="component" value="Unassembled WGS sequence"/>
</dbReference>
<keyword evidence="2" id="KW-0238">DNA-binding</keyword>
<dbReference type="Pfam" id="PF12833">
    <property type="entry name" value="HTH_18"/>
    <property type="match status" value="1"/>
</dbReference>
<feature type="domain" description="HTH araC/xylS-type" evidence="4">
    <location>
        <begin position="177"/>
        <end position="260"/>
    </location>
</feature>
<sequence length="271" mass="31046">MKYQEIIPGEKLRPYVKCYYLFESAQEAAIEDMVFPGGHMEIIFNLGNGIWQSAAGEGFHTTPPVELWGKITQPLAVRSLGKHTMLGIRFHAHSAAYFLREELWRFNDQIADLRDLLGEPVKTLHARLLEQPQLHRRIELIEQFLIGRLALNARKADNITLIGQVIKEMQVSTDTDRIEAVAVKHNISSRYLRKLFMQYTGVSPKLYHKINRFQLSLQLMNKNATSLTAITYDCGYFDQSHFIRDFKHFAGITPSEYAPEQLPVSQAIAGK</sequence>
<evidence type="ECO:0000256" key="3">
    <source>
        <dbReference type="ARBA" id="ARBA00023163"/>
    </source>
</evidence>
<dbReference type="InterPro" id="IPR046532">
    <property type="entry name" value="DUF6597"/>
</dbReference>
<keyword evidence="3" id="KW-0804">Transcription</keyword>